<dbReference type="STRING" id="338188.ERS852397_02197"/>
<dbReference type="Proteomes" id="UP000095517">
    <property type="component" value="Unassembled WGS sequence"/>
</dbReference>
<dbReference type="GO" id="GO:0009103">
    <property type="term" value="P:lipopolysaccharide biosynthetic process"/>
    <property type="evidence" value="ECO:0007669"/>
    <property type="project" value="TreeGrafter"/>
</dbReference>
<dbReference type="InterPro" id="IPR001296">
    <property type="entry name" value="Glyco_trans_1"/>
</dbReference>
<dbReference type="Pfam" id="PF13439">
    <property type="entry name" value="Glyco_transf_4"/>
    <property type="match status" value="1"/>
</dbReference>
<dbReference type="SUPFAM" id="SSF53756">
    <property type="entry name" value="UDP-Glycosyltransferase/glycogen phosphorylase"/>
    <property type="match status" value="1"/>
</dbReference>
<feature type="domain" description="Glycosyl transferase family 1" evidence="2">
    <location>
        <begin position="205"/>
        <end position="317"/>
    </location>
</feature>
<dbReference type="PANTHER" id="PTHR46401:SF2">
    <property type="entry name" value="GLYCOSYLTRANSFERASE WBBK-RELATED"/>
    <property type="match status" value="1"/>
</dbReference>
<sequence>MKKKKLLIDVNSIVPYYVSGKVNGIGRTTLELLQALADIDNLPFEIELYSQNMKGIGGRNTGLHFECSHFYLPHREKWNKILTKFPIREWFTGYDIMHIPHNFEYVHCPEKCIVTLHDALFMHIREKAFSHEKMKEIVPPFINQCKHIITCSEYSKRDIVETMKVDPQKISVIYWGVKHEIFFPMQVSKEILVNELPFPLRNTGYFLSVSCNNERKRTNVLVESYLQYSECASPVNDLVLVWSNPPEELTEKISHSKVKDHIHFLSNISDKQLSLLYNGATALFFPSMFEGFGLPLLEGMACGTPIVTCRNSSLDEIGGEVVFYLSDPIDKSIIEMMKMFDTDSVDCRQKVEAGIKRASLFTWERTAEQTVEVYNSCLTDSIRKIC</sequence>
<keyword evidence="1 4" id="KW-0808">Transferase</keyword>
<dbReference type="PANTHER" id="PTHR46401">
    <property type="entry name" value="GLYCOSYLTRANSFERASE WBBK-RELATED"/>
    <property type="match status" value="1"/>
</dbReference>
<evidence type="ECO:0000259" key="2">
    <source>
        <dbReference type="Pfam" id="PF00534"/>
    </source>
</evidence>
<dbReference type="CDD" id="cd03809">
    <property type="entry name" value="GT4_MtfB-like"/>
    <property type="match status" value="1"/>
</dbReference>
<feature type="domain" description="Glycosyltransferase subfamily 4-like N-terminal" evidence="3">
    <location>
        <begin position="22"/>
        <end position="179"/>
    </location>
</feature>
<name>A0A174FQT9_9BACE</name>
<dbReference type="InterPro" id="IPR028098">
    <property type="entry name" value="Glyco_trans_4-like_N"/>
</dbReference>
<dbReference type="EMBL" id="CYZH01000010">
    <property type="protein sequence ID" value="CUO51216.1"/>
    <property type="molecule type" value="Genomic_DNA"/>
</dbReference>
<proteinExistence type="predicted"/>
<evidence type="ECO:0000256" key="1">
    <source>
        <dbReference type="ARBA" id="ARBA00022679"/>
    </source>
</evidence>
<keyword evidence="4" id="KW-0328">Glycosyltransferase</keyword>
<protein>
    <submittedName>
        <fullName evidence="4">Glycosyl transferase group 1</fullName>
        <ecNumber evidence="4">2.4.1.250</ecNumber>
    </submittedName>
</protein>
<reference evidence="4 5" key="1">
    <citation type="submission" date="2015-09" db="EMBL/GenBank/DDBJ databases">
        <authorList>
            <consortium name="Pathogen Informatics"/>
        </authorList>
    </citation>
    <scope>NUCLEOTIDE SEQUENCE [LARGE SCALE GENOMIC DNA]</scope>
    <source>
        <strain evidence="4 5">2789STDY5608840</strain>
    </source>
</reference>
<dbReference type="GO" id="GO:0102710">
    <property type="term" value="F:D-inositol-3-phosphate glycosyltransferase activity"/>
    <property type="evidence" value="ECO:0007669"/>
    <property type="project" value="UniProtKB-EC"/>
</dbReference>
<dbReference type="EC" id="2.4.1.250" evidence="4"/>
<organism evidence="4 5">
    <name type="scientific">Bacteroides finegoldii</name>
    <dbReference type="NCBI Taxonomy" id="338188"/>
    <lineage>
        <taxon>Bacteria</taxon>
        <taxon>Pseudomonadati</taxon>
        <taxon>Bacteroidota</taxon>
        <taxon>Bacteroidia</taxon>
        <taxon>Bacteroidales</taxon>
        <taxon>Bacteroidaceae</taxon>
        <taxon>Bacteroides</taxon>
    </lineage>
</organism>
<evidence type="ECO:0000259" key="3">
    <source>
        <dbReference type="Pfam" id="PF13439"/>
    </source>
</evidence>
<dbReference type="RefSeq" id="WP_055279107.1">
    <property type="nucleotide sequence ID" value="NZ_CABIXA010000010.1"/>
</dbReference>
<dbReference type="Gene3D" id="3.40.50.2000">
    <property type="entry name" value="Glycogen Phosphorylase B"/>
    <property type="match status" value="2"/>
</dbReference>
<evidence type="ECO:0000313" key="4">
    <source>
        <dbReference type="EMBL" id="CUO51216.1"/>
    </source>
</evidence>
<dbReference type="Pfam" id="PF00534">
    <property type="entry name" value="Glycos_transf_1"/>
    <property type="match status" value="1"/>
</dbReference>
<accession>A0A174FQT9</accession>
<dbReference type="AlphaFoldDB" id="A0A174FQT9"/>
<evidence type="ECO:0000313" key="5">
    <source>
        <dbReference type="Proteomes" id="UP000095517"/>
    </source>
</evidence>
<gene>
    <name evidence="4" type="primary">mshA_3</name>
    <name evidence="4" type="ORF">ERS852397_02197</name>
</gene>